<organism evidence="1 2">
    <name type="scientific">Pseudogracilibacillus auburnensis</name>
    <dbReference type="NCBI Taxonomy" id="1494959"/>
    <lineage>
        <taxon>Bacteria</taxon>
        <taxon>Bacillati</taxon>
        <taxon>Bacillota</taxon>
        <taxon>Bacilli</taxon>
        <taxon>Bacillales</taxon>
        <taxon>Bacillaceae</taxon>
        <taxon>Pseudogracilibacillus</taxon>
    </lineage>
</organism>
<dbReference type="OrthoDB" id="369749at2"/>
<evidence type="ECO:0000313" key="2">
    <source>
        <dbReference type="Proteomes" id="UP000247978"/>
    </source>
</evidence>
<dbReference type="RefSeq" id="WP_110393402.1">
    <property type="nucleotide sequence ID" value="NZ_JBHUHB010000001.1"/>
</dbReference>
<dbReference type="SUPFAM" id="SSF51366">
    <property type="entry name" value="Ribulose-phoshate binding barrel"/>
    <property type="match status" value="1"/>
</dbReference>
<dbReference type="CDD" id="cd00945">
    <property type="entry name" value="Aldolase_Class_I"/>
    <property type="match status" value="1"/>
</dbReference>
<dbReference type="EMBL" id="QJJQ01000001">
    <property type="protein sequence ID" value="PXW90117.1"/>
    <property type="molecule type" value="Genomic_DNA"/>
</dbReference>
<keyword evidence="2" id="KW-1185">Reference proteome</keyword>
<dbReference type="InterPro" id="IPR011060">
    <property type="entry name" value="RibuloseP-bd_barrel"/>
</dbReference>
<dbReference type="Proteomes" id="UP000247978">
    <property type="component" value="Unassembled WGS sequence"/>
</dbReference>
<proteinExistence type="predicted"/>
<evidence type="ECO:0000313" key="1">
    <source>
        <dbReference type="EMBL" id="PXW90117.1"/>
    </source>
</evidence>
<sequence length="231" mass="26163">MNNNLCSLFEQKKVSIIVSLPENRVDLAKAAIDAGADALKFHINVNHRASGNEFKNVDHYIDVFTEIRELYDGPLGLVLSDDVNKVNQLDLKKLKNIGFTYFSLYAKDITSKLLLQKELEQTVAVDDLFQPDHVKAIEHFDMKAVELSVVKKEDYGKPLNFEDITLYRNYREKTDLPIIIPSQKRLVPEDLDILHQLGVQSVMLGAVTIGTTEKSIYETVYAFTQHASHVG</sequence>
<comment type="caution">
    <text evidence="1">The sequence shown here is derived from an EMBL/GenBank/DDBJ whole genome shotgun (WGS) entry which is preliminary data.</text>
</comment>
<reference evidence="1 2" key="1">
    <citation type="submission" date="2018-05" db="EMBL/GenBank/DDBJ databases">
        <title>Genomic Encyclopedia of Type Strains, Phase IV (KMG-IV): sequencing the most valuable type-strain genomes for metagenomic binning, comparative biology and taxonomic classification.</title>
        <authorList>
            <person name="Goeker M."/>
        </authorList>
    </citation>
    <scope>NUCLEOTIDE SEQUENCE [LARGE SCALE GENOMIC DNA]</scope>
    <source>
        <strain evidence="1 2">DSM 28556</strain>
    </source>
</reference>
<dbReference type="AlphaFoldDB" id="A0A2V3W731"/>
<protein>
    <submittedName>
        <fullName evidence="1">Uncharacterized protein</fullName>
    </submittedName>
</protein>
<accession>A0A2V3W731</accession>
<name>A0A2V3W731_9BACI</name>
<gene>
    <name evidence="1" type="ORF">DFR56_10125</name>
</gene>